<proteinExistence type="predicted"/>
<keyword evidence="1" id="KW-0687">Ribonucleoprotein</keyword>
<dbReference type="EMBL" id="JAGFMF010011830">
    <property type="protein sequence ID" value="KAG8511536.1"/>
    <property type="molecule type" value="Genomic_DNA"/>
</dbReference>
<dbReference type="AlphaFoldDB" id="A0A8J6DKH3"/>
<dbReference type="Proteomes" id="UP000700334">
    <property type="component" value="Unassembled WGS sequence"/>
</dbReference>
<keyword evidence="2" id="KW-1185">Reference proteome</keyword>
<organism evidence="1 2">
    <name type="scientific">Galemys pyrenaicus</name>
    <name type="common">Iberian desman</name>
    <name type="synonym">Pyrenean desman</name>
    <dbReference type="NCBI Taxonomy" id="202257"/>
    <lineage>
        <taxon>Eukaryota</taxon>
        <taxon>Metazoa</taxon>
        <taxon>Chordata</taxon>
        <taxon>Craniata</taxon>
        <taxon>Vertebrata</taxon>
        <taxon>Euteleostomi</taxon>
        <taxon>Mammalia</taxon>
        <taxon>Eutheria</taxon>
        <taxon>Laurasiatheria</taxon>
        <taxon>Eulipotyphla</taxon>
        <taxon>Talpidae</taxon>
        <taxon>Galemys</taxon>
    </lineage>
</organism>
<gene>
    <name evidence="1" type="ORF">J0S82_008760</name>
</gene>
<evidence type="ECO:0000313" key="2">
    <source>
        <dbReference type="Proteomes" id="UP000700334"/>
    </source>
</evidence>
<accession>A0A8J6DKH3</accession>
<dbReference type="GO" id="GO:1990904">
    <property type="term" value="C:ribonucleoprotein complex"/>
    <property type="evidence" value="ECO:0007669"/>
    <property type="project" value="UniProtKB-KW"/>
</dbReference>
<comment type="caution">
    <text evidence="1">The sequence shown here is derived from an EMBL/GenBank/DDBJ whole genome shotgun (WGS) entry which is preliminary data.</text>
</comment>
<protein>
    <submittedName>
        <fullName evidence="1">Heterogeneous nuclear ribonucleoprotein K</fullName>
    </submittedName>
</protein>
<feature type="non-terminal residue" evidence="1">
    <location>
        <position position="1"/>
    </location>
</feature>
<evidence type="ECO:0000313" key="1">
    <source>
        <dbReference type="EMBL" id="KAG8511536.1"/>
    </source>
</evidence>
<reference evidence="1" key="1">
    <citation type="journal article" date="2021" name="Evol. Appl.">
        <title>The genome of the Pyrenean desman and the effects of bottlenecks and inbreeding on the genomic landscape of an endangered species.</title>
        <authorList>
            <person name="Escoda L."/>
            <person name="Castresana J."/>
        </authorList>
    </citation>
    <scope>NUCLEOTIDE SEQUENCE</scope>
    <source>
        <strain evidence="1">IBE-C5619</strain>
    </source>
</reference>
<name>A0A8J6DKH3_GALPY</name>
<sequence>RYRNTDETVELKILFPYKNTGTVIGKGNKDRKISLYTNCNSSSIPDNNSSMQILSIGTDTETIEHILEKKKKKEIIPTLIHGTHQNGIAYELHGAFRYHYSYAWDSDSYGNLGACITITQVPFPKSWSFLLLVIVNRLNKCIMSYKL</sequence>